<dbReference type="AlphaFoldDB" id="A0A8D8CSN3"/>
<evidence type="ECO:0000313" key="2">
    <source>
        <dbReference type="EMBL" id="CAG6498109.1"/>
    </source>
</evidence>
<proteinExistence type="predicted"/>
<accession>A0A8D8CSN3</accession>
<evidence type="ECO:0000256" key="1">
    <source>
        <dbReference type="SAM" id="MobiDB-lite"/>
    </source>
</evidence>
<feature type="region of interest" description="Disordered" evidence="1">
    <location>
        <begin position="1"/>
        <end position="115"/>
    </location>
</feature>
<organism evidence="2">
    <name type="scientific">Culex pipiens</name>
    <name type="common">House mosquito</name>
    <dbReference type="NCBI Taxonomy" id="7175"/>
    <lineage>
        <taxon>Eukaryota</taxon>
        <taxon>Metazoa</taxon>
        <taxon>Ecdysozoa</taxon>
        <taxon>Arthropoda</taxon>
        <taxon>Hexapoda</taxon>
        <taxon>Insecta</taxon>
        <taxon>Pterygota</taxon>
        <taxon>Neoptera</taxon>
        <taxon>Endopterygota</taxon>
        <taxon>Diptera</taxon>
        <taxon>Nematocera</taxon>
        <taxon>Culicoidea</taxon>
        <taxon>Culicidae</taxon>
        <taxon>Culicinae</taxon>
        <taxon>Culicini</taxon>
        <taxon>Culex</taxon>
        <taxon>Culex</taxon>
    </lineage>
</organism>
<protein>
    <submittedName>
        <fullName evidence="2">(northern house mosquito) hypothetical protein</fullName>
    </submittedName>
</protein>
<reference evidence="2" key="1">
    <citation type="submission" date="2021-05" db="EMBL/GenBank/DDBJ databases">
        <authorList>
            <person name="Alioto T."/>
            <person name="Alioto T."/>
            <person name="Gomez Garrido J."/>
        </authorList>
    </citation>
    <scope>NUCLEOTIDE SEQUENCE</scope>
</reference>
<sequence>MASRGHQIPPERAVPGRAGVREPADESAGPGPVGARCRQGRHEVVPVRHARVQVRHQRQDRDGGQGPQRHLRQRRQRSVPVGQTGGGDRRLPVPPVRQAEQVRDGTLDQLHSAGR</sequence>
<dbReference type="EMBL" id="HBUE01134488">
    <property type="protein sequence ID" value="CAG6498109.1"/>
    <property type="molecule type" value="Transcribed_RNA"/>
</dbReference>
<name>A0A8D8CSN3_CULPI</name>
<dbReference type="EMBL" id="HBUE01134485">
    <property type="protein sequence ID" value="CAG6498105.1"/>
    <property type="molecule type" value="Transcribed_RNA"/>
</dbReference>